<dbReference type="Proteomes" id="UP000283269">
    <property type="component" value="Unassembled WGS sequence"/>
</dbReference>
<dbReference type="SUPFAM" id="SSF49764">
    <property type="entry name" value="HSP20-like chaperones"/>
    <property type="match status" value="1"/>
</dbReference>
<dbReference type="Gene3D" id="2.60.40.790">
    <property type="match status" value="1"/>
</dbReference>
<sequence>MSRGFFYQPYYDFDRLFKEAFSARQASGELEIKNMVTATFELQELIKDNINIDVHSNRLTHAKNIDEHEYAVRDGQYGKFSRTLLIQLPTEVKSEAIKANMDNGILTVTFLKSTPGLPPKKISILS</sequence>
<comment type="caution">
    <text evidence="4">The sequence shown here is derived from an EMBL/GenBank/DDBJ whole genome shotgun (WGS) entry which is preliminary data.</text>
</comment>
<dbReference type="AlphaFoldDB" id="A0A409WWG3"/>
<evidence type="ECO:0000259" key="3">
    <source>
        <dbReference type="PROSITE" id="PS01031"/>
    </source>
</evidence>
<name>A0A409WWG3_PSICY</name>
<dbReference type="InterPro" id="IPR002068">
    <property type="entry name" value="A-crystallin/Hsp20_dom"/>
</dbReference>
<dbReference type="EMBL" id="NHYD01003093">
    <property type="protein sequence ID" value="PPQ82809.1"/>
    <property type="molecule type" value="Genomic_DNA"/>
</dbReference>
<protein>
    <recommendedName>
        <fullName evidence="3">SHSP domain-containing protein</fullName>
    </recommendedName>
</protein>
<evidence type="ECO:0000313" key="4">
    <source>
        <dbReference type="EMBL" id="PPQ82809.1"/>
    </source>
</evidence>
<keyword evidence="5" id="KW-1185">Reference proteome</keyword>
<evidence type="ECO:0000256" key="1">
    <source>
        <dbReference type="PROSITE-ProRule" id="PRU00285"/>
    </source>
</evidence>
<comment type="similarity">
    <text evidence="1 2">Belongs to the small heat shock protein (HSP20) family.</text>
</comment>
<dbReference type="Pfam" id="PF00011">
    <property type="entry name" value="HSP20"/>
    <property type="match status" value="1"/>
</dbReference>
<dbReference type="OrthoDB" id="1431247at2759"/>
<dbReference type="PROSITE" id="PS01031">
    <property type="entry name" value="SHSP"/>
    <property type="match status" value="1"/>
</dbReference>
<evidence type="ECO:0000256" key="2">
    <source>
        <dbReference type="RuleBase" id="RU003616"/>
    </source>
</evidence>
<dbReference type="InterPro" id="IPR008978">
    <property type="entry name" value="HSP20-like_chaperone"/>
</dbReference>
<gene>
    <name evidence="4" type="ORF">CVT25_009187</name>
</gene>
<dbReference type="InParanoid" id="A0A409WWG3"/>
<proteinExistence type="inferred from homology"/>
<evidence type="ECO:0000313" key="5">
    <source>
        <dbReference type="Proteomes" id="UP000283269"/>
    </source>
</evidence>
<dbReference type="STRING" id="93625.A0A409WWG3"/>
<dbReference type="CDD" id="cd06464">
    <property type="entry name" value="ACD_sHsps-like"/>
    <property type="match status" value="1"/>
</dbReference>
<reference evidence="4 5" key="1">
    <citation type="journal article" date="2018" name="Evol. Lett.">
        <title>Horizontal gene cluster transfer increased hallucinogenic mushroom diversity.</title>
        <authorList>
            <person name="Reynolds H.T."/>
            <person name="Vijayakumar V."/>
            <person name="Gluck-Thaler E."/>
            <person name="Korotkin H.B."/>
            <person name="Matheny P.B."/>
            <person name="Slot J.C."/>
        </authorList>
    </citation>
    <scope>NUCLEOTIDE SEQUENCE [LARGE SCALE GENOMIC DNA]</scope>
    <source>
        <strain evidence="4 5">2631</strain>
    </source>
</reference>
<feature type="domain" description="SHSP" evidence="3">
    <location>
        <begin position="18"/>
        <end position="126"/>
    </location>
</feature>
<accession>A0A409WWG3</accession>
<organism evidence="4 5">
    <name type="scientific">Psilocybe cyanescens</name>
    <dbReference type="NCBI Taxonomy" id="93625"/>
    <lineage>
        <taxon>Eukaryota</taxon>
        <taxon>Fungi</taxon>
        <taxon>Dikarya</taxon>
        <taxon>Basidiomycota</taxon>
        <taxon>Agaricomycotina</taxon>
        <taxon>Agaricomycetes</taxon>
        <taxon>Agaricomycetidae</taxon>
        <taxon>Agaricales</taxon>
        <taxon>Agaricineae</taxon>
        <taxon>Strophariaceae</taxon>
        <taxon>Psilocybe</taxon>
    </lineage>
</organism>